<feature type="compositionally biased region" description="Polar residues" evidence="1">
    <location>
        <begin position="207"/>
        <end position="222"/>
    </location>
</feature>
<proteinExistence type="predicted"/>
<feature type="region of interest" description="Disordered" evidence="1">
    <location>
        <begin position="205"/>
        <end position="238"/>
    </location>
</feature>
<dbReference type="Proteomes" id="UP000603200">
    <property type="component" value="Unassembled WGS sequence"/>
</dbReference>
<organism evidence="3 4">
    <name type="scientific">Winogradskya humida</name>
    <dbReference type="NCBI Taxonomy" id="113566"/>
    <lineage>
        <taxon>Bacteria</taxon>
        <taxon>Bacillati</taxon>
        <taxon>Actinomycetota</taxon>
        <taxon>Actinomycetes</taxon>
        <taxon>Micromonosporales</taxon>
        <taxon>Micromonosporaceae</taxon>
        <taxon>Winogradskya</taxon>
    </lineage>
</organism>
<protein>
    <recommendedName>
        <fullName evidence="2">HTH cro/C1-type domain-containing protein</fullName>
    </recommendedName>
</protein>
<evidence type="ECO:0000259" key="2">
    <source>
        <dbReference type="PROSITE" id="PS50943"/>
    </source>
</evidence>
<keyword evidence="4" id="KW-1185">Reference proteome</keyword>
<dbReference type="EMBL" id="BOMN01000040">
    <property type="protein sequence ID" value="GIE20281.1"/>
    <property type="molecule type" value="Genomic_DNA"/>
</dbReference>
<gene>
    <name evidence="3" type="ORF">Ahu01nite_033830</name>
</gene>
<feature type="domain" description="HTH cro/C1-type" evidence="2">
    <location>
        <begin position="70"/>
        <end position="126"/>
    </location>
</feature>
<dbReference type="Gene3D" id="1.10.260.40">
    <property type="entry name" value="lambda repressor-like DNA-binding domains"/>
    <property type="match status" value="1"/>
</dbReference>
<dbReference type="SMART" id="SM00530">
    <property type="entry name" value="HTH_XRE"/>
    <property type="match status" value="1"/>
</dbReference>
<evidence type="ECO:0000313" key="3">
    <source>
        <dbReference type="EMBL" id="GIE20281.1"/>
    </source>
</evidence>
<reference evidence="3 4" key="1">
    <citation type="submission" date="2021-01" db="EMBL/GenBank/DDBJ databases">
        <title>Whole genome shotgun sequence of Actinoplanes humidus NBRC 14915.</title>
        <authorList>
            <person name="Komaki H."/>
            <person name="Tamura T."/>
        </authorList>
    </citation>
    <scope>NUCLEOTIDE SEQUENCE [LARGE SCALE GENOMIC DNA]</scope>
    <source>
        <strain evidence="3 4">NBRC 14915</strain>
    </source>
</reference>
<accession>A0ABQ3ZNW3</accession>
<dbReference type="CDD" id="cd00093">
    <property type="entry name" value="HTH_XRE"/>
    <property type="match status" value="1"/>
</dbReference>
<sequence length="272" mass="29187">MRRVMSRKIGFSGRRRPGALEEDIVMSRRLARSPIVTQEESCILLSMVDYDGPLQVAAGTPGNHRFGEVLKSLRERSGLSPQQMADQAGVHVSFVRGIERGAQAPSMATAQPLLAYLREQDRIRWLDGGPCDLLVRDPETGRNVGFTFQAKVKGQNRRASEVVALTASTVAGNPGLLALAGAVAAVLARKPALGSALASIGMEAVRSRTTSTNPEATESTSPPMVEADDSVSDQSAPADNDRWRRVMVLLAAADDDLLAKVERLLTDQLADS</sequence>
<name>A0ABQ3ZNW3_9ACTN</name>
<comment type="caution">
    <text evidence="3">The sequence shown here is derived from an EMBL/GenBank/DDBJ whole genome shotgun (WGS) entry which is preliminary data.</text>
</comment>
<evidence type="ECO:0000313" key="4">
    <source>
        <dbReference type="Proteomes" id="UP000603200"/>
    </source>
</evidence>
<dbReference type="PROSITE" id="PS50943">
    <property type="entry name" value="HTH_CROC1"/>
    <property type="match status" value="1"/>
</dbReference>
<evidence type="ECO:0000256" key="1">
    <source>
        <dbReference type="SAM" id="MobiDB-lite"/>
    </source>
</evidence>
<dbReference type="InterPro" id="IPR001387">
    <property type="entry name" value="Cro/C1-type_HTH"/>
</dbReference>
<dbReference type="SUPFAM" id="SSF47413">
    <property type="entry name" value="lambda repressor-like DNA-binding domains"/>
    <property type="match status" value="1"/>
</dbReference>
<dbReference type="InterPro" id="IPR010982">
    <property type="entry name" value="Lambda_DNA-bd_dom_sf"/>
</dbReference>
<dbReference type="Pfam" id="PF13560">
    <property type="entry name" value="HTH_31"/>
    <property type="match status" value="1"/>
</dbReference>